<reference evidence="2" key="1">
    <citation type="submission" date="2015-12" db="EMBL/GenBank/DDBJ databases">
        <title>Gene expression during late stages of embryo sac development: a critical building block for successful pollen-pistil interactions.</title>
        <authorList>
            <person name="Liu Y."/>
            <person name="Joly V."/>
            <person name="Sabar M."/>
            <person name="Matton D.P."/>
        </authorList>
    </citation>
    <scope>NUCLEOTIDE SEQUENCE</scope>
</reference>
<organism evidence="2">
    <name type="scientific">Solanum chacoense</name>
    <name type="common">Chaco potato</name>
    <dbReference type="NCBI Taxonomy" id="4108"/>
    <lineage>
        <taxon>Eukaryota</taxon>
        <taxon>Viridiplantae</taxon>
        <taxon>Streptophyta</taxon>
        <taxon>Embryophyta</taxon>
        <taxon>Tracheophyta</taxon>
        <taxon>Spermatophyta</taxon>
        <taxon>Magnoliopsida</taxon>
        <taxon>eudicotyledons</taxon>
        <taxon>Gunneridae</taxon>
        <taxon>Pentapetalae</taxon>
        <taxon>asterids</taxon>
        <taxon>lamiids</taxon>
        <taxon>Solanales</taxon>
        <taxon>Solanaceae</taxon>
        <taxon>Solanoideae</taxon>
        <taxon>Solaneae</taxon>
        <taxon>Solanum</taxon>
    </lineage>
</organism>
<dbReference type="AlphaFoldDB" id="A0A0V0GIX5"/>
<feature type="region of interest" description="Disordered" evidence="1">
    <location>
        <begin position="40"/>
        <end position="61"/>
    </location>
</feature>
<evidence type="ECO:0000313" key="2">
    <source>
        <dbReference type="EMBL" id="JAP08162.1"/>
    </source>
</evidence>
<accession>A0A0V0GIX5</accession>
<name>A0A0V0GIX5_SOLCH</name>
<protein>
    <submittedName>
        <fullName evidence="2">Putative ovule protein</fullName>
    </submittedName>
</protein>
<dbReference type="EMBL" id="GEDG01037381">
    <property type="protein sequence ID" value="JAP08162.1"/>
    <property type="molecule type" value="Transcribed_RNA"/>
</dbReference>
<sequence length="61" mass="6916">MHMQCPQITTVVCLQRPTTSILRWIMLQASEALESSMQGDLASSCQPPLFNNNQSPLYLYE</sequence>
<evidence type="ECO:0000256" key="1">
    <source>
        <dbReference type="SAM" id="MobiDB-lite"/>
    </source>
</evidence>
<proteinExistence type="predicted"/>